<protein>
    <submittedName>
        <fullName evidence="7">Fibrinogen-like YCDxxxxGGGW domain-containing protein</fullName>
    </submittedName>
</protein>
<dbReference type="Pfam" id="PF13948">
    <property type="entry name" value="DUF4215"/>
    <property type="match status" value="2"/>
</dbReference>
<keyword evidence="8" id="KW-1185">Reference proteome</keyword>
<proteinExistence type="predicted"/>
<dbReference type="PROSITE" id="PS51406">
    <property type="entry name" value="FIBRINOGEN_C_2"/>
    <property type="match status" value="1"/>
</dbReference>
<feature type="region of interest" description="Disordered" evidence="4">
    <location>
        <begin position="22"/>
        <end position="126"/>
    </location>
</feature>
<accession>A0ABY7H6J1</accession>
<dbReference type="RefSeq" id="WP_269037231.1">
    <property type="nucleotide sequence ID" value="NZ_CP114040.1"/>
</dbReference>
<keyword evidence="1 5" id="KW-0732">Signal</keyword>
<feature type="signal peptide" evidence="5">
    <location>
        <begin position="1"/>
        <end position="24"/>
    </location>
</feature>
<dbReference type="NCBIfam" id="TIGR02232">
    <property type="entry name" value="myxo_disulf_rpt"/>
    <property type="match status" value="2"/>
</dbReference>
<dbReference type="InterPro" id="IPR011936">
    <property type="entry name" value="Myxo_disulph_rpt"/>
</dbReference>
<reference evidence="7" key="1">
    <citation type="submission" date="2022-11" db="EMBL/GenBank/DDBJ databases">
        <title>Minimal conservation of predation-associated metabolite biosynthetic gene clusters underscores biosynthetic potential of Myxococcota including descriptions for ten novel species: Archangium lansinium sp. nov., Myxococcus landrumus sp. nov., Nannocystis bai.</title>
        <authorList>
            <person name="Ahearne A."/>
            <person name="Stevens C."/>
            <person name="Dowd S."/>
        </authorList>
    </citation>
    <scope>NUCLEOTIDE SEQUENCE</scope>
    <source>
        <strain evidence="7">Fl3</strain>
    </source>
</reference>
<dbReference type="PROSITE" id="PS51257">
    <property type="entry name" value="PROKAR_LIPOPROTEIN"/>
    <property type="match status" value="1"/>
</dbReference>
<name>A0ABY7H6J1_9BACT</name>
<feature type="compositionally biased region" description="Low complexity" evidence="4">
    <location>
        <begin position="22"/>
        <end position="115"/>
    </location>
</feature>
<dbReference type="InterPro" id="IPR002181">
    <property type="entry name" value="Fibrinogen_a/b/g_C_dom"/>
</dbReference>
<evidence type="ECO:0000313" key="7">
    <source>
        <dbReference type="EMBL" id="WAS94896.1"/>
    </source>
</evidence>
<organism evidence="7 8">
    <name type="scientific">Nannocystis punicea</name>
    <dbReference type="NCBI Taxonomy" id="2995304"/>
    <lineage>
        <taxon>Bacteria</taxon>
        <taxon>Pseudomonadati</taxon>
        <taxon>Myxococcota</taxon>
        <taxon>Polyangia</taxon>
        <taxon>Nannocystales</taxon>
        <taxon>Nannocystaceae</taxon>
        <taxon>Nannocystis</taxon>
    </lineage>
</organism>
<evidence type="ECO:0000259" key="6">
    <source>
        <dbReference type="PROSITE" id="PS51406"/>
    </source>
</evidence>
<evidence type="ECO:0000256" key="1">
    <source>
        <dbReference type="ARBA" id="ARBA00022729"/>
    </source>
</evidence>
<dbReference type="Proteomes" id="UP001164459">
    <property type="component" value="Chromosome"/>
</dbReference>
<feature type="domain" description="Fibrinogen C-terminal" evidence="6">
    <location>
        <begin position="286"/>
        <end position="352"/>
    </location>
</feature>
<evidence type="ECO:0000256" key="3">
    <source>
        <dbReference type="ARBA" id="ARBA00023157"/>
    </source>
</evidence>
<dbReference type="NCBIfam" id="NF040941">
    <property type="entry name" value="GGGWT_bact"/>
    <property type="match status" value="1"/>
</dbReference>
<sequence length="541" mass="54910">MRVQLRGAAAWGVCLLVACNGDSATTGTGATDTTTTSTGTGTDASTGTPTEPTTGPTSTTTVPTDGSASGDASTTSLPTTTEDTPDTGTTTTGTTDATTTGTGTTDTSDTSSTGEPEPVCGNGVIEAGEACDDGNGDNTDTCVEGCQEASCGDGFVGPGEACDDANDVDDDACSNTCAPASCGDGVVQPGEACDDANAIDTDACLGTCAAASCGDGFVHDGVEACDDANADDSDECTTQCAAPTCADGIQSGGETDVDCGGPECDPCELADNCSEPGDCESGSCDQGQCVVSASCKAIKLAQPNAADGLHDIDADGAGPQAPFKVWCDMTTDGGGWALAIRFAPSQGTFDFYSPHWTTVSVVNEALTSPTDTLDGKFQAYNVLPGGEIRGCMQHPVTKAYACKHYALPATTTLLDLFTNTPVGSDVAMKGLYFAEDQAEKLKWLTIQGRTVAEASIAPNYVAVGINVDDDQSCYDARVRFGLVLNNENNISTLNDAAGFGAQSYYTSTCDLAPGVDTPWRTPCGFAAGPDIHNTAGHIWIR</sequence>
<evidence type="ECO:0000313" key="8">
    <source>
        <dbReference type="Proteomes" id="UP001164459"/>
    </source>
</evidence>
<keyword evidence="2" id="KW-0677">Repeat</keyword>
<keyword evidence="3" id="KW-1015">Disulfide bond</keyword>
<dbReference type="EMBL" id="CP114040">
    <property type="protein sequence ID" value="WAS94896.1"/>
    <property type="molecule type" value="Genomic_DNA"/>
</dbReference>
<dbReference type="InterPro" id="IPR036056">
    <property type="entry name" value="Fibrinogen-like_C"/>
</dbReference>
<evidence type="ECO:0000256" key="5">
    <source>
        <dbReference type="SAM" id="SignalP"/>
    </source>
</evidence>
<gene>
    <name evidence="7" type="ORF">O0S08_01935</name>
</gene>
<dbReference type="Gene3D" id="3.90.215.10">
    <property type="entry name" value="Gamma Fibrinogen, chain A, domain 1"/>
    <property type="match status" value="1"/>
</dbReference>
<evidence type="ECO:0000256" key="4">
    <source>
        <dbReference type="SAM" id="MobiDB-lite"/>
    </source>
</evidence>
<dbReference type="InterPro" id="IPR014716">
    <property type="entry name" value="Fibrinogen_a/b/g_C_1"/>
</dbReference>
<dbReference type="SUPFAM" id="SSF56496">
    <property type="entry name" value="Fibrinogen C-terminal domain-like"/>
    <property type="match status" value="1"/>
</dbReference>
<evidence type="ECO:0000256" key="2">
    <source>
        <dbReference type="ARBA" id="ARBA00022737"/>
    </source>
</evidence>
<feature type="chain" id="PRO_5047273440" evidence="5">
    <location>
        <begin position="25"/>
        <end position="541"/>
    </location>
</feature>